<dbReference type="InterPro" id="IPR050129">
    <property type="entry name" value="Zn_alcohol_dh"/>
</dbReference>
<protein>
    <recommendedName>
        <fullName evidence="5">Alcohol dehydrogenase</fullName>
    </recommendedName>
</protein>
<dbReference type="PANTHER" id="PTHR43401:SF3">
    <property type="entry name" value="L-GALACTONATE-5-DEHYDROGENASE"/>
    <property type="match status" value="1"/>
</dbReference>
<name>A0A6J4IEU4_9BACT</name>
<evidence type="ECO:0000313" key="4">
    <source>
        <dbReference type="EMBL" id="CAA9248418.1"/>
    </source>
</evidence>
<reference evidence="4" key="1">
    <citation type="submission" date="2020-02" db="EMBL/GenBank/DDBJ databases">
        <authorList>
            <person name="Meier V. D."/>
        </authorList>
    </citation>
    <scope>NUCLEOTIDE SEQUENCE</scope>
    <source>
        <strain evidence="4">AVDCRST_MAG95</strain>
    </source>
</reference>
<dbReference type="AlphaFoldDB" id="A0A6J4IEU4"/>
<gene>
    <name evidence="4" type="ORF">AVDCRST_MAG95-1749</name>
</gene>
<proteinExistence type="predicted"/>
<feature type="domain" description="Alcohol dehydrogenase-like N-terminal" evidence="3">
    <location>
        <begin position="25"/>
        <end position="131"/>
    </location>
</feature>
<dbReference type="InterPro" id="IPR036291">
    <property type="entry name" value="NAD(P)-bd_dom_sf"/>
</dbReference>
<evidence type="ECO:0000259" key="2">
    <source>
        <dbReference type="Pfam" id="PF00107"/>
    </source>
</evidence>
<evidence type="ECO:0008006" key="5">
    <source>
        <dbReference type="Google" id="ProtNLM"/>
    </source>
</evidence>
<dbReference type="Pfam" id="PF08240">
    <property type="entry name" value="ADH_N"/>
    <property type="match status" value="1"/>
</dbReference>
<dbReference type="Gene3D" id="3.90.180.10">
    <property type="entry name" value="Medium-chain alcohol dehydrogenases, catalytic domain"/>
    <property type="match status" value="1"/>
</dbReference>
<dbReference type="Gene3D" id="3.40.50.720">
    <property type="entry name" value="NAD(P)-binding Rossmann-like Domain"/>
    <property type="match status" value="1"/>
</dbReference>
<dbReference type="SUPFAM" id="SSF51735">
    <property type="entry name" value="NAD(P)-binding Rossmann-fold domains"/>
    <property type="match status" value="1"/>
</dbReference>
<evidence type="ECO:0000259" key="3">
    <source>
        <dbReference type="Pfam" id="PF08240"/>
    </source>
</evidence>
<organism evidence="4">
    <name type="scientific">uncultured Adhaeribacter sp</name>
    <dbReference type="NCBI Taxonomy" id="448109"/>
    <lineage>
        <taxon>Bacteria</taxon>
        <taxon>Pseudomonadati</taxon>
        <taxon>Bacteroidota</taxon>
        <taxon>Cytophagia</taxon>
        <taxon>Cytophagales</taxon>
        <taxon>Hymenobacteraceae</taxon>
        <taxon>Adhaeribacter</taxon>
        <taxon>environmental samples</taxon>
    </lineage>
</organism>
<evidence type="ECO:0000256" key="1">
    <source>
        <dbReference type="ARBA" id="ARBA00023002"/>
    </source>
</evidence>
<feature type="domain" description="Alcohol dehydrogenase-like C-terminal" evidence="2">
    <location>
        <begin position="171"/>
        <end position="296"/>
    </location>
</feature>
<dbReference type="EMBL" id="CADCTJ010000545">
    <property type="protein sequence ID" value="CAA9248418.1"/>
    <property type="molecule type" value="Genomic_DNA"/>
</dbReference>
<dbReference type="InterPro" id="IPR011032">
    <property type="entry name" value="GroES-like_sf"/>
</dbReference>
<dbReference type="InterPro" id="IPR013149">
    <property type="entry name" value="ADH-like_C"/>
</dbReference>
<dbReference type="Pfam" id="PF00107">
    <property type="entry name" value="ADH_zinc_N"/>
    <property type="match status" value="1"/>
</dbReference>
<accession>A0A6J4IEU4</accession>
<dbReference type="InterPro" id="IPR013154">
    <property type="entry name" value="ADH-like_N"/>
</dbReference>
<keyword evidence="1" id="KW-0560">Oxidoreductase</keyword>
<dbReference type="SUPFAM" id="SSF50129">
    <property type="entry name" value="GroES-like"/>
    <property type="match status" value="1"/>
</dbReference>
<dbReference type="GO" id="GO:0016491">
    <property type="term" value="F:oxidoreductase activity"/>
    <property type="evidence" value="ECO:0007669"/>
    <property type="project" value="UniProtKB-KW"/>
</dbReference>
<sequence length="338" mass="36921">MQRIVLQEPGIFTSEQIELDIPLAPAEALVKVHRVGVCGTDYHAFRGRQPFFAYPRILGHELGVEVVTVAENAAGIKIGDKCAVEPYLNCGTCQPCRQGKTNCCSNLKVLGVHTDGGLQEYIKVPVTKLHPSATLSFEQLALVETLGIGAHAVSRAQVQPTDTVLVIGAGPIGLAVMQFVQIAGARLLVLDVAPNRLEFCRQHFRVEYTLAGNDTLTELKQILQNDLPTVVFDATGNATSMMQAFNYVAPGGKLVFVGLFPGEVTFNDPEFHRRELTLLASRNATSQDFKNIIRQMETGKINTEAWVSHRCAFPDLPATFATWLHPESQVIKAMVALT</sequence>
<dbReference type="PANTHER" id="PTHR43401">
    <property type="entry name" value="L-THREONINE 3-DEHYDROGENASE"/>
    <property type="match status" value="1"/>
</dbReference>
<dbReference type="CDD" id="cd08261">
    <property type="entry name" value="Zn_ADH7"/>
    <property type="match status" value="1"/>
</dbReference>